<dbReference type="HOGENOM" id="CLU_1555827_0_0_1"/>
<name>A0A0C3NUT4_PHLG1</name>
<gene>
    <name evidence="2" type="ORF">PHLGIDRAFT_126548</name>
</gene>
<evidence type="ECO:0000313" key="2">
    <source>
        <dbReference type="EMBL" id="KIP09094.1"/>
    </source>
</evidence>
<dbReference type="EMBL" id="KN840470">
    <property type="protein sequence ID" value="KIP09094.1"/>
    <property type="molecule type" value="Genomic_DNA"/>
</dbReference>
<dbReference type="OrthoDB" id="3029761at2759"/>
<dbReference type="Proteomes" id="UP000053257">
    <property type="component" value="Unassembled WGS sequence"/>
</dbReference>
<reference evidence="2 3" key="1">
    <citation type="journal article" date="2014" name="PLoS Genet.">
        <title>Analysis of the Phlebiopsis gigantea genome, transcriptome and secretome provides insight into its pioneer colonization strategies of wood.</title>
        <authorList>
            <person name="Hori C."/>
            <person name="Ishida T."/>
            <person name="Igarashi K."/>
            <person name="Samejima M."/>
            <person name="Suzuki H."/>
            <person name="Master E."/>
            <person name="Ferreira P."/>
            <person name="Ruiz-Duenas F.J."/>
            <person name="Held B."/>
            <person name="Canessa P."/>
            <person name="Larrondo L.F."/>
            <person name="Schmoll M."/>
            <person name="Druzhinina I.S."/>
            <person name="Kubicek C.P."/>
            <person name="Gaskell J.A."/>
            <person name="Kersten P."/>
            <person name="St John F."/>
            <person name="Glasner J."/>
            <person name="Sabat G."/>
            <person name="Splinter BonDurant S."/>
            <person name="Syed K."/>
            <person name="Yadav J."/>
            <person name="Mgbeahuruike A.C."/>
            <person name="Kovalchuk A."/>
            <person name="Asiegbu F.O."/>
            <person name="Lackner G."/>
            <person name="Hoffmeister D."/>
            <person name="Rencoret J."/>
            <person name="Gutierrez A."/>
            <person name="Sun H."/>
            <person name="Lindquist E."/>
            <person name="Barry K."/>
            <person name="Riley R."/>
            <person name="Grigoriev I.V."/>
            <person name="Henrissat B."/>
            <person name="Kues U."/>
            <person name="Berka R.M."/>
            <person name="Martinez A.T."/>
            <person name="Covert S.F."/>
            <person name="Blanchette R.A."/>
            <person name="Cullen D."/>
        </authorList>
    </citation>
    <scope>NUCLEOTIDE SEQUENCE [LARGE SCALE GENOMIC DNA]</scope>
    <source>
        <strain evidence="2 3">11061_1 CR5-6</strain>
    </source>
</reference>
<dbReference type="AlphaFoldDB" id="A0A0C3NUT4"/>
<evidence type="ECO:0000256" key="1">
    <source>
        <dbReference type="SAM" id="MobiDB-lite"/>
    </source>
</evidence>
<accession>A0A0C3NUT4</accession>
<sequence length="172" mass="18399">MGYPPPFKFGEPSSAPYAFFPHFRSLDHPSAFPPPPPTHCRPAHSTSTRPTALGTPLAAVNGPARSHPLLLQPCPHASRSHNRTLPNAADPRMSCFATSPPSPRAPGSRPAAPPPPAVHVVCTAPLVAPKPLPYHSPTFLHFDLPDDDEDLSHPPYAQASPIWHAPPAPAFR</sequence>
<feature type="region of interest" description="Disordered" evidence="1">
    <location>
        <begin position="150"/>
        <end position="172"/>
    </location>
</feature>
<feature type="region of interest" description="Disordered" evidence="1">
    <location>
        <begin position="28"/>
        <end position="113"/>
    </location>
</feature>
<protein>
    <submittedName>
        <fullName evidence="2">Uncharacterized protein</fullName>
    </submittedName>
</protein>
<keyword evidence="3" id="KW-1185">Reference proteome</keyword>
<proteinExistence type="predicted"/>
<organism evidence="2 3">
    <name type="scientific">Phlebiopsis gigantea (strain 11061_1 CR5-6)</name>
    <name type="common">White-rot fungus</name>
    <name type="synonym">Peniophora gigantea</name>
    <dbReference type="NCBI Taxonomy" id="745531"/>
    <lineage>
        <taxon>Eukaryota</taxon>
        <taxon>Fungi</taxon>
        <taxon>Dikarya</taxon>
        <taxon>Basidiomycota</taxon>
        <taxon>Agaricomycotina</taxon>
        <taxon>Agaricomycetes</taxon>
        <taxon>Polyporales</taxon>
        <taxon>Phanerochaetaceae</taxon>
        <taxon>Phlebiopsis</taxon>
    </lineage>
</organism>
<evidence type="ECO:0000313" key="3">
    <source>
        <dbReference type="Proteomes" id="UP000053257"/>
    </source>
</evidence>